<keyword evidence="1" id="KW-0732">Signal</keyword>
<evidence type="ECO:0000313" key="3">
    <source>
        <dbReference type="Proteomes" id="UP000524321"/>
    </source>
</evidence>
<evidence type="ECO:0000256" key="1">
    <source>
        <dbReference type="SAM" id="SignalP"/>
    </source>
</evidence>
<dbReference type="EMBL" id="JABWDJ010000009">
    <property type="protein sequence ID" value="NVB72594.1"/>
    <property type="molecule type" value="Genomic_DNA"/>
</dbReference>
<protein>
    <recommendedName>
        <fullName evidence="4">Fimbrillin family protein</fullName>
    </recommendedName>
</protein>
<feature type="signal peptide" evidence="1">
    <location>
        <begin position="1"/>
        <end position="19"/>
    </location>
</feature>
<proteinExistence type="predicted"/>
<feature type="chain" id="PRO_5030699786" description="Fimbrillin family protein" evidence="1">
    <location>
        <begin position="20"/>
        <end position="393"/>
    </location>
</feature>
<reference evidence="2 3" key="2">
    <citation type="submission" date="2020-07" db="EMBL/GenBank/DDBJ databases">
        <title>Bacterial metabolism rescues the inhibition of intestinal drug absorption by food and drug additives.</title>
        <authorList>
            <person name="Zou L."/>
            <person name="Spanogiannopoulos P."/>
            <person name="Chien H.-C."/>
            <person name="Pieper L.M."/>
            <person name="Cai W."/>
            <person name="Khuri N."/>
            <person name="Pottel J."/>
            <person name="Vora B."/>
            <person name="Ni Z."/>
            <person name="Tsakalozou E."/>
            <person name="Zhang W."/>
            <person name="Shoichet B.K."/>
            <person name="Giacomini K.M."/>
            <person name="Turnbaugh P.J."/>
        </authorList>
    </citation>
    <scope>NUCLEOTIDE SEQUENCE [LARGE SCALE GENOMIC DNA]</scope>
    <source>
        <strain evidence="2 3">B33</strain>
    </source>
</reference>
<organism evidence="2 3">
    <name type="scientific">Phocaeicola vulgatus</name>
    <name type="common">Bacteroides vulgatus</name>
    <dbReference type="NCBI Taxonomy" id="821"/>
    <lineage>
        <taxon>Bacteria</taxon>
        <taxon>Pseudomonadati</taxon>
        <taxon>Bacteroidota</taxon>
        <taxon>Bacteroidia</taxon>
        <taxon>Bacteroidales</taxon>
        <taxon>Bacteroidaceae</taxon>
        <taxon>Phocaeicola</taxon>
    </lineage>
</organism>
<accession>A0A7Y6PB39</accession>
<reference evidence="2 3" key="1">
    <citation type="submission" date="2020-04" db="EMBL/GenBank/DDBJ databases">
        <authorList>
            <person name="Pieper L."/>
        </authorList>
    </citation>
    <scope>NUCLEOTIDE SEQUENCE [LARGE SCALE GENOMIC DNA]</scope>
    <source>
        <strain evidence="2 3">B33</strain>
    </source>
</reference>
<dbReference type="RefSeq" id="WP_176350386.1">
    <property type="nucleotide sequence ID" value="NZ_JABWDJ010000009.1"/>
</dbReference>
<dbReference type="PROSITE" id="PS51257">
    <property type="entry name" value="PROKAR_LIPOPROTEIN"/>
    <property type="match status" value="1"/>
</dbReference>
<name>A0A7Y6PB39_PHOVU</name>
<comment type="caution">
    <text evidence="2">The sequence shown here is derived from an EMBL/GenBank/DDBJ whole genome shotgun (WGS) entry which is preliminary data.</text>
</comment>
<gene>
    <name evidence="2" type="ORF">HUV05_03495</name>
</gene>
<sequence>MIKKFFLMLGIAAMLASCSQNEELFTDKGNNTVQQMTFTLATDEKPQTRAATDGLRYVVAVYDETGKTEVKQETIFENNCFTILLHPGTYKCLFWADHGSKNYDATDLTSVKDLKSTKADANAEAFYASQSVKVSNGNHVNVTLNRAVAKVILRETDELETGSVTVTYSRPTSFNVADGKTTGTESDTKTLSIKKEIQGTTDSPVEIGSFYVLASADEANLDNFITQHNEEEKKTISNVPVQANYQTYITGRYGAKVNQQFFIDVNTTWSTSDKEGKLLNVNVNDNYTLVKDNVSYDCIVFSSTGTSAIVVCKTPQKGAKNKEAAATAAEAIGGRLVTFAEFELLCDAGLIKDSTADYYCFDYGRCWYLHGKSGHDGLVEKNLDYYVAFDITK</sequence>
<evidence type="ECO:0000313" key="2">
    <source>
        <dbReference type="EMBL" id="NVB72594.1"/>
    </source>
</evidence>
<dbReference type="Proteomes" id="UP000524321">
    <property type="component" value="Unassembled WGS sequence"/>
</dbReference>
<dbReference type="AlphaFoldDB" id="A0A7Y6PB39"/>
<evidence type="ECO:0008006" key="4">
    <source>
        <dbReference type="Google" id="ProtNLM"/>
    </source>
</evidence>